<dbReference type="Pfam" id="PF00756">
    <property type="entry name" value="Esterase"/>
    <property type="match status" value="1"/>
</dbReference>
<dbReference type="InterPro" id="IPR029058">
    <property type="entry name" value="AB_hydrolase_fold"/>
</dbReference>
<comment type="caution">
    <text evidence="2">The sequence shown here is derived from an EMBL/GenBank/DDBJ whole genome shotgun (WGS) entry which is preliminary data.</text>
</comment>
<reference evidence="2" key="1">
    <citation type="submission" date="2020-12" db="EMBL/GenBank/DDBJ databases">
        <title>Genome public.</title>
        <authorList>
            <person name="Sun Q."/>
        </authorList>
    </citation>
    <scope>NUCLEOTIDE SEQUENCE</scope>
    <source>
        <strain evidence="2">CCM 8863</strain>
    </source>
</reference>
<dbReference type="InterPro" id="IPR050583">
    <property type="entry name" value="Mycobacterial_A85_antigen"/>
</dbReference>
<dbReference type="SUPFAM" id="SSF53474">
    <property type="entry name" value="alpha/beta-Hydrolases"/>
    <property type="match status" value="1"/>
</dbReference>
<keyword evidence="3" id="KW-1185">Reference proteome</keyword>
<dbReference type="AlphaFoldDB" id="A0A934I0I9"/>
<feature type="transmembrane region" description="Helical" evidence="1">
    <location>
        <begin position="6"/>
        <end position="31"/>
    </location>
</feature>
<feature type="transmembrane region" description="Helical" evidence="1">
    <location>
        <begin position="72"/>
        <end position="91"/>
    </location>
</feature>
<feature type="transmembrane region" description="Helical" evidence="1">
    <location>
        <begin position="98"/>
        <end position="118"/>
    </location>
</feature>
<proteinExistence type="predicted"/>
<evidence type="ECO:0000313" key="2">
    <source>
        <dbReference type="EMBL" id="MBI8990388.1"/>
    </source>
</evidence>
<name>A0A934I0I9_9CORY</name>
<dbReference type="InterPro" id="IPR000801">
    <property type="entry name" value="Esterase-like"/>
</dbReference>
<dbReference type="RefSeq" id="WP_198739383.1">
    <property type="nucleotide sequence ID" value="NZ_JAEIOS010000015.1"/>
</dbReference>
<dbReference type="PANTHER" id="PTHR48098">
    <property type="entry name" value="ENTEROCHELIN ESTERASE-RELATED"/>
    <property type="match status" value="1"/>
</dbReference>
<gene>
    <name evidence="2" type="ORF">JDV75_11550</name>
</gene>
<keyword evidence="1" id="KW-0472">Membrane</keyword>
<organism evidence="2 3">
    <name type="scientific">Corynebacterium meridianum</name>
    <dbReference type="NCBI Taxonomy" id="2765363"/>
    <lineage>
        <taxon>Bacteria</taxon>
        <taxon>Bacillati</taxon>
        <taxon>Actinomycetota</taxon>
        <taxon>Actinomycetes</taxon>
        <taxon>Mycobacteriales</taxon>
        <taxon>Corynebacteriaceae</taxon>
        <taxon>Corynebacterium</taxon>
    </lineage>
</organism>
<evidence type="ECO:0000313" key="3">
    <source>
        <dbReference type="Proteomes" id="UP000645966"/>
    </source>
</evidence>
<dbReference type="Gene3D" id="3.40.50.1820">
    <property type="entry name" value="alpha/beta hydrolase"/>
    <property type="match status" value="1"/>
</dbReference>
<keyword evidence="1" id="KW-1133">Transmembrane helix</keyword>
<accession>A0A934I0I9</accession>
<dbReference type="GO" id="GO:0016747">
    <property type="term" value="F:acyltransferase activity, transferring groups other than amino-acyl groups"/>
    <property type="evidence" value="ECO:0007669"/>
    <property type="project" value="TreeGrafter"/>
</dbReference>
<keyword evidence="1" id="KW-0812">Transmembrane</keyword>
<dbReference type="Proteomes" id="UP000645966">
    <property type="component" value="Unassembled WGS sequence"/>
</dbReference>
<dbReference type="PANTHER" id="PTHR48098:SF1">
    <property type="entry name" value="DIACYLGLYCEROL ACYLTRANSFERASE_MYCOLYLTRANSFERASE AG85A"/>
    <property type="match status" value="1"/>
</dbReference>
<evidence type="ECO:0000256" key="1">
    <source>
        <dbReference type="SAM" id="Phobius"/>
    </source>
</evidence>
<protein>
    <submittedName>
        <fullName evidence="2">Esterase family protein</fullName>
    </submittedName>
</protein>
<feature type="transmembrane region" description="Helical" evidence="1">
    <location>
        <begin position="43"/>
        <end position="60"/>
    </location>
</feature>
<dbReference type="EMBL" id="JAEIOS010000015">
    <property type="protein sequence ID" value="MBI8990388.1"/>
    <property type="molecule type" value="Genomic_DNA"/>
</dbReference>
<sequence length="421" mass="45381">MIELPAIPLTGSAAVVVTVFILAGAGVLAAVGARRSELRRRTLWAAGAGLALTVLSWLIIEHVWRPFPDSLPFRIYLAGAVAFFVIAALVLQKGRRLILVIPAVLGVVSTAAVVNQIYQSYPTLRSLDPSPVAVEMSYPEFRDLTRAPQIKGHDAAALVTLPLDATESKFTHRDAIAWIPPVYFSDPEVKLPVIVLLAGNPGAPDQWFNAGGASDTLADYQARHGGVTPIVISVDGTGSFGANPLCINSERGQVQTWLAVDVPAGIREKLRVDPDQSRWTIGGLSYGGTCSLQVLVNHPDSYGAFLNYSGQAELGTGNHRETVDEYFGGSELSFIRANPADQLAEAIREGSTAYTGIAGRFVAGEDDHEAIEDLKMMRKVTSDAGMQTEFLTVHGSHDYKTWRNAFRETLDFAAQRGGLNR</sequence>